<dbReference type="SUPFAM" id="SSF51182">
    <property type="entry name" value="RmlC-like cupins"/>
    <property type="match status" value="1"/>
</dbReference>
<dbReference type="EMBL" id="VIWP01000001">
    <property type="protein sequence ID" value="TWF58873.1"/>
    <property type="molecule type" value="Genomic_DNA"/>
</dbReference>
<dbReference type="AlphaFoldDB" id="A0A561R8D8"/>
<dbReference type="InterPro" id="IPR011051">
    <property type="entry name" value="RmlC_Cupin_sf"/>
</dbReference>
<keyword evidence="2" id="KW-1185">Reference proteome</keyword>
<evidence type="ECO:0008006" key="3">
    <source>
        <dbReference type="Google" id="ProtNLM"/>
    </source>
</evidence>
<proteinExistence type="predicted"/>
<dbReference type="Gene3D" id="2.60.120.10">
    <property type="entry name" value="Jelly Rolls"/>
    <property type="match status" value="1"/>
</dbReference>
<dbReference type="InterPro" id="IPR014710">
    <property type="entry name" value="RmlC-like_jellyroll"/>
</dbReference>
<sequence length="138" mass="15089">MFRCVRIWTDSEGNSEFEEGLIDLPKGDRGDTLSAVFDTASISFRETAPGGEYAWHPAPIRQFVLTLSGTLEFETKLGKRFTIRPGDILLAEDTTGGGHRWRLLGDAPWRRAYVILASGSAAGFVASTSLQSKDEAHG</sequence>
<evidence type="ECO:0000313" key="2">
    <source>
        <dbReference type="Proteomes" id="UP000320653"/>
    </source>
</evidence>
<dbReference type="CDD" id="cd07009">
    <property type="entry name" value="cupin_BLL0285-like"/>
    <property type="match status" value="1"/>
</dbReference>
<evidence type="ECO:0000313" key="1">
    <source>
        <dbReference type="EMBL" id="TWF58873.1"/>
    </source>
</evidence>
<reference evidence="1 2" key="1">
    <citation type="submission" date="2019-06" db="EMBL/GenBank/DDBJ databases">
        <title>Sorghum-associated microbial communities from plants grown in Nebraska, USA.</title>
        <authorList>
            <person name="Schachtman D."/>
        </authorList>
    </citation>
    <scope>NUCLEOTIDE SEQUENCE [LARGE SCALE GENOMIC DNA]</scope>
    <source>
        <strain evidence="1 2">1225</strain>
    </source>
</reference>
<gene>
    <name evidence="1" type="ORF">FHW37_101677</name>
</gene>
<dbReference type="RefSeq" id="WP_145632458.1">
    <property type="nucleotide sequence ID" value="NZ_VIWP01000001.1"/>
</dbReference>
<dbReference type="Proteomes" id="UP000320653">
    <property type="component" value="Unassembled WGS sequence"/>
</dbReference>
<accession>A0A561R8D8</accession>
<organism evidence="1 2">
    <name type="scientific">Neorhizobium alkalisoli</name>
    <dbReference type="NCBI Taxonomy" id="528178"/>
    <lineage>
        <taxon>Bacteria</taxon>
        <taxon>Pseudomonadati</taxon>
        <taxon>Pseudomonadota</taxon>
        <taxon>Alphaproteobacteria</taxon>
        <taxon>Hyphomicrobiales</taxon>
        <taxon>Rhizobiaceae</taxon>
        <taxon>Rhizobium/Agrobacterium group</taxon>
        <taxon>Neorhizobium</taxon>
    </lineage>
</organism>
<name>A0A561R8D8_9HYPH</name>
<dbReference type="OrthoDB" id="4205621at2"/>
<comment type="caution">
    <text evidence="1">The sequence shown here is derived from an EMBL/GenBank/DDBJ whole genome shotgun (WGS) entry which is preliminary data.</text>
</comment>
<protein>
    <recommendedName>
        <fullName evidence="3">Cupin domain</fullName>
    </recommendedName>
</protein>